<dbReference type="PANTHER" id="PTHR34220">
    <property type="entry name" value="SENSOR HISTIDINE KINASE YPDA"/>
    <property type="match status" value="1"/>
</dbReference>
<feature type="transmembrane region" description="Helical" evidence="1">
    <location>
        <begin position="56"/>
        <end position="75"/>
    </location>
</feature>
<evidence type="ECO:0000259" key="2">
    <source>
        <dbReference type="Pfam" id="PF06580"/>
    </source>
</evidence>
<dbReference type="InterPro" id="IPR010559">
    <property type="entry name" value="Sig_transdc_His_kin_internal"/>
</dbReference>
<evidence type="ECO:0000313" key="4">
    <source>
        <dbReference type="Proteomes" id="UP000198598"/>
    </source>
</evidence>
<keyword evidence="1" id="KW-1133">Transmembrane helix</keyword>
<accession>A0A1I1PXE1</accession>
<organism evidence="3 4">
    <name type="scientific">Spirosoma endophyticum</name>
    <dbReference type="NCBI Taxonomy" id="662367"/>
    <lineage>
        <taxon>Bacteria</taxon>
        <taxon>Pseudomonadati</taxon>
        <taxon>Bacteroidota</taxon>
        <taxon>Cytophagia</taxon>
        <taxon>Cytophagales</taxon>
        <taxon>Cytophagaceae</taxon>
        <taxon>Spirosoma</taxon>
    </lineage>
</organism>
<dbReference type="Pfam" id="PF06580">
    <property type="entry name" value="His_kinase"/>
    <property type="match status" value="1"/>
</dbReference>
<evidence type="ECO:0000256" key="1">
    <source>
        <dbReference type="SAM" id="Phobius"/>
    </source>
</evidence>
<reference evidence="3 4" key="1">
    <citation type="submission" date="2016-10" db="EMBL/GenBank/DDBJ databases">
        <authorList>
            <person name="de Groot N.N."/>
        </authorList>
    </citation>
    <scope>NUCLEOTIDE SEQUENCE [LARGE SCALE GENOMIC DNA]</scope>
    <source>
        <strain evidence="3 4">DSM 26130</strain>
    </source>
</reference>
<dbReference type="Gene3D" id="3.30.565.10">
    <property type="entry name" value="Histidine kinase-like ATPase, C-terminal domain"/>
    <property type="match status" value="1"/>
</dbReference>
<dbReference type="OrthoDB" id="9792992at2"/>
<dbReference type="STRING" id="662367.SAMN05216167_103490"/>
<evidence type="ECO:0000313" key="3">
    <source>
        <dbReference type="EMBL" id="SFD14499.1"/>
    </source>
</evidence>
<proteinExistence type="predicted"/>
<feature type="transmembrane region" description="Helical" evidence="1">
    <location>
        <begin position="87"/>
        <end position="106"/>
    </location>
</feature>
<dbReference type="InterPro" id="IPR036890">
    <property type="entry name" value="HATPase_C_sf"/>
</dbReference>
<dbReference type="GO" id="GO:0016020">
    <property type="term" value="C:membrane"/>
    <property type="evidence" value="ECO:0007669"/>
    <property type="project" value="InterPro"/>
</dbReference>
<keyword evidence="1" id="KW-0472">Membrane</keyword>
<feature type="transmembrane region" description="Helical" evidence="1">
    <location>
        <begin position="118"/>
        <end position="138"/>
    </location>
</feature>
<dbReference type="AlphaFoldDB" id="A0A1I1PXE1"/>
<dbReference type="InterPro" id="IPR050640">
    <property type="entry name" value="Bact_2-comp_sensor_kinase"/>
</dbReference>
<sequence length="351" mass="39634">MNKKNDQYMSQLPDNWINGYFGRGVYLILSALVSAPIYLAIEAYVRSIDVHKDEAVAAVATGCFIAGVFAGRYIAQIWSAGKRSIPNTLLIGLIILIVANISWLFFHADFPLEGRAAINLLLFWLPFVIVSLALGILIKLIRTVTQNQLQEAQTSAANSQSELQLLQSQLSPHFLFNTLNNLYGLSISQHEKIPPLLLKLSDLLRYSVYDVKETFVPLIDELAYINNYIDFEKIRIGDRLELSIDIENVVRTDIKIAPMLLIVFIENAFKHSKNTTSEKIFIEIALKTWGKMILFSLKNSYNKPKLEPANSGGLGLENVNKRLALLYPVEHVLDLQTTDDFYTVSLQLKMK</sequence>
<protein>
    <submittedName>
        <fullName evidence="3">GHKL domain-containing protein</fullName>
    </submittedName>
</protein>
<dbReference type="RefSeq" id="WP_093826035.1">
    <property type="nucleotide sequence ID" value="NZ_FOLQ01000003.1"/>
</dbReference>
<name>A0A1I1PXE1_9BACT</name>
<dbReference type="Proteomes" id="UP000198598">
    <property type="component" value="Unassembled WGS sequence"/>
</dbReference>
<dbReference type="GO" id="GO:0000155">
    <property type="term" value="F:phosphorelay sensor kinase activity"/>
    <property type="evidence" value="ECO:0007669"/>
    <property type="project" value="InterPro"/>
</dbReference>
<gene>
    <name evidence="3" type="ORF">SAMN05216167_103490</name>
</gene>
<keyword evidence="4" id="KW-1185">Reference proteome</keyword>
<keyword evidence="1" id="KW-0812">Transmembrane</keyword>
<feature type="domain" description="Signal transduction histidine kinase internal region" evidence="2">
    <location>
        <begin position="161"/>
        <end position="240"/>
    </location>
</feature>
<feature type="transmembrane region" description="Helical" evidence="1">
    <location>
        <begin position="20"/>
        <end position="41"/>
    </location>
</feature>
<dbReference type="PANTHER" id="PTHR34220:SF7">
    <property type="entry name" value="SENSOR HISTIDINE KINASE YPDA"/>
    <property type="match status" value="1"/>
</dbReference>
<dbReference type="EMBL" id="FOLQ01000003">
    <property type="protein sequence ID" value="SFD14499.1"/>
    <property type="molecule type" value="Genomic_DNA"/>
</dbReference>